<dbReference type="PANTHER" id="PTHR11632:SF53">
    <property type="entry name" value="SUCCINATE DEHYDROGENASE FLAVOPROTEIN SUBUNIT"/>
    <property type="match status" value="1"/>
</dbReference>
<keyword evidence="8" id="KW-0274">FAD</keyword>
<evidence type="ECO:0000256" key="9">
    <source>
        <dbReference type="ARBA" id="ARBA00022982"/>
    </source>
</evidence>
<evidence type="ECO:0000256" key="3">
    <source>
        <dbReference type="ARBA" id="ARBA00008040"/>
    </source>
</evidence>
<dbReference type="NCBIfam" id="NF005749">
    <property type="entry name" value="PRK07573.1"/>
    <property type="match status" value="1"/>
</dbReference>
<dbReference type="InterPro" id="IPR027477">
    <property type="entry name" value="Succ_DH/fumarate_Rdtase_cat_sf"/>
</dbReference>
<evidence type="ECO:0000256" key="8">
    <source>
        <dbReference type="ARBA" id="ARBA00022827"/>
    </source>
</evidence>
<dbReference type="InterPro" id="IPR030664">
    <property type="entry name" value="SdhA/FrdA/AprA"/>
</dbReference>
<protein>
    <recommendedName>
        <fullName evidence="4">succinate dehydrogenase</fullName>
        <ecNumber evidence="4">1.3.5.1</ecNumber>
    </recommendedName>
</protein>
<dbReference type="GO" id="GO:0005886">
    <property type="term" value="C:plasma membrane"/>
    <property type="evidence" value="ECO:0007669"/>
    <property type="project" value="UniProtKB-SubCell"/>
</dbReference>
<feature type="domain" description="Fumarate reductase/succinate dehydrogenase flavoprotein-like C-terminal" evidence="15">
    <location>
        <begin position="532"/>
        <end position="666"/>
    </location>
</feature>
<dbReference type="InterPro" id="IPR037099">
    <property type="entry name" value="Fum_R/Succ_DH_flav-like_C_sf"/>
</dbReference>
<dbReference type="GO" id="GO:0008177">
    <property type="term" value="F:succinate dehydrogenase (quinone) activity"/>
    <property type="evidence" value="ECO:0007669"/>
    <property type="project" value="UniProtKB-EC"/>
</dbReference>
<keyword evidence="17" id="KW-1185">Reference proteome</keyword>
<dbReference type="PANTHER" id="PTHR11632">
    <property type="entry name" value="SUCCINATE DEHYDROGENASE 2 FLAVOPROTEIN SUBUNIT"/>
    <property type="match status" value="1"/>
</dbReference>
<dbReference type="InterPro" id="IPR036188">
    <property type="entry name" value="FAD/NAD-bd_sf"/>
</dbReference>
<evidence type="ECO:0000256" key="12">
    <source>
        <dbReference type="ARBA" id="ARBA00049220"/>
    </source>
</evidence>
<evidence type="ECO:0000259" key="14">
    <source>
        <dbReference type="Pfam" id="PF00890"/>
    </source>
</evidence>
<dbReference type="EMBL" id="JAKHSK010000024">
    <property type="protein sequence ID" value="MCL6219633.1"/>
    <property type="molecule type" value="Genomic_DNA"/>
</dbReference>
<evidence type="ECO:0000259" key="15">
    <source>
        <dbReference type="Pfam" id="PF02910"/>
    </source>
</evidence>
<accession>A0A9X2CQD8</accession>
<dbReference type="GO" id="GO:0050660">
    <property type="term" value="F:flavin adenine dinucleotide binding"/>
    <property type="evidence" value="ECO:0007669"/>
    <property type="project" value="TreeGrafter"/>
</dbReference>
<keyword evidence="6" id="KW-1003">Cell membrane</keyword>
<sequence>MSVLESKIPEGPLKDKWTKHKNDINLVNPANKRNIDIIIVGTGLAGGAAAATLAELGYNVKTFCYQDSPRRAHSIAAQGGINASKNYQGDGDSDYRLFYDTVKGGDYRSREANVYRLAEVSGNIIDQCVAQGVPFAREYGGYLDNRSFGGVLVSRTFYAKGQTGQQLLLGAYSAMNRQINRGKIQSFNRHEMMDIVLVDGKARGIIARDMITGELERHSAHAVVLASGGYGNVFFLSTNAMGSNVTAAWRAHRRGAYFANPCYTQIHPTCIPVTGDHQSKLTLMSESLRNDGRIWVPKKKEDAIAIREGKKKPTELSEEERDYYLERRYPSFGNLVPRDVASRAAKERCDAGFGVNKTGQAVYLDFASAIKRYGKEAAFTSGHKNPSEAEIIKLGKEVVESKYGNLFQMYEKITDQNPYETPMMIYPAVHYTMGGLWVDYNLQTTIPGCYAAGEANFSDHGANRLGASALMQGLADGYFVLPYTIGDYLSKDIRTGKIPTDSKEFDAVEKEVKDSIDRLMNAGGKHSVDTYHKKLGKIMWEKCGMARNEQGLKEAIEEIKALREDFWKNVKVTGTANSKNAELEKAGRVADFLELGELFAKDALHRNESCGGHFREEYQTEEGEALRDDENFKYVAAWEYKGQPSDAVLHKEELIFNNIELKTRSYK</sequence>
<comment type="catalytic activity">
    <reaction evidence="12">
        <text>a quinone + succinate = fumarate + a quinol</text>
        <dbReference type="Rhea" id="RHEA:40523"/>
        <dbReference type="ChEBI" id="CHEBI:24646"/>
        <dbReference type="ChEBI" id="CHEBI:29806"/>
        <dbReference type="ChEBI" id="CHEBI:30031"/>
        <dbReference type="ChEBI" id="CHEBI:132124"/>
        <dbReference type="EC" id="1.3.5.1"/>
    </reaction>
</comment>
<dbReference type="GO" id="GO:0009061">
    <property type="term" value="P:anaerobic respiration"/>
    <property type="evidence" value="ECO:0007669"/>
    <property type="project" value="TreeGrafter"/>
</dbReference>
<evidence type="ECO:0000256" key="1">
    <source>
        <dbReference type="ARBA" id="ARBA00001974"/>
    </source>
</evidence>
<dbReference type="PRINTS" id="PR00368">
    <property type="entry name" value="FADPNR"/>
</dbReference>
<gene>
    <name evidence="16" type="ORF">L1967_15165</name>
</gene>
<dbReference type="SUPFAM" id="SSF51905">
    <property type="entry name" value="FAD/NAD(P)-binding domain"/>
    <property type="match status" value="1"/>
</dbReference>
<dbReference type="NCBIfam" id="TIGR01811">
    <property type="entry name" value="sdhA_Bsu"/>
    <property type="match status" value="1"/>
</dbReference>
<evidence type="ECO:0000256" key="4">
    <source>
        <dbReference type="ARBA" id="ARBA00012792"/>
    </source>
</evidence>
<evidence type="ECO:0000256" key="11">
    <source>
        <dbReference type="ARBA" id="ARBA00023136"/>
    </source>
</evidence>
<keyword evidence="10" id="KW-0560">Oxidoreductase</keyword>
<proteinExistence type="inferred from homology"/>
<dbReference type="SUPFAM" id="SSF56425">
    <property type="entry name" value="Succinate dehydrogenase/fumarate reductase flavoprotein, catalytic domain"/>
    <property type="match status" value="1"/>
</dbReference>
<dbReference type="Gene3D" id="3.90.700.10">
    <property type="entry name" value="Succinate dehydrogenase/fumarate reductase flavoprotein, catalytic domain"/>
    <property type="match status" value="1"/>
</dbReference>
<feature type="active site" description="Proton acceptor" evidence="13">
    <location>
        <position position="338"/>
    </location>
</feature>
<dbReference type="InterPro" id="IPR003953">
    <property type="entry name" value="FAD-dep_OxRdtase_2_FAD-bd"/>
</dbReference>
<keyword evidence="11" id="KW-0472">Membrane</keyword>
<evidence type="ECO:0000256" key="6">
    <source>
        <dbReference type="ARBA" id="ARBA00022475"/>
    </source>
</evidence>
<dbReference type="AlphaFoldDB" id="A0A9X2CQD8"/>
<evidence type="ECO:0000256" key="13">
    <source>
        <dbReference type="PIRSR" id="PIRSR630664-50"/>
    </source>
</evidence>
<dbReference type="InterPro" id="IPR011280">
    <property type="entry name" value="Succ_DH/Fum_Rdt_flav_su"/>
</dbReference>
<dbReference type="GO" id="GO:0009055">
    <property type="term" value="F:electron transfer activity"/>
    <property type="evidence" value="ECO:0007669"/>
    <property type="project" value="TreeGrafter"/>
</dbReference>
<dbReference type="Gene3D" id="1.20.58.100">
    <property type="entry name" value="Fumarate reductase/succinate dehydrogenase flavoprotein-like, C-terminal domain"/>
    <property type="match status" value="1"/>
</dbReference>
<dbReference type="FunFam" id="3.50.50.60:FF:000009">
    <property type="entry name" value="Succinate dehydrogenase flavoprotein subunit"/>
    <property type="match status" value="1"/>
</dbReference>
<dbReference type="Pfam" id="PF02910">
    <property type="entry name" value="Succ_DH_flav_C"/>
    <property type="match status" value="1"/>
</dbReference>
<evidence type="ECO:0000256" key="2">
    <source>
        <dbReference type="ARBA" id="ARBA00004413"/>
    </source>
</evidence>
<dbReference type="Proteomes" id="UP001139521">
    <property type="component" value="Unassembled WGS sequence"/>
</dbReference>
<comment type="subcellular location">
    <subcellularLocation>
        <location evidence="2">Cell membrane</location>
        <topology evidence="2">Peripheral membrane protein</topology>
        <orientation evidence="2">Cytoplasmic side</orientation>
    </subcellularLocation>
</comment>
<comment type="caution">
    <text evidence="16">The sequence shown here is derived from an EMBL/GenBank/DDBJ whole genome shotgun (WGS) entry which is preliminary data.</text>
</comment>
<dbReference type="InterPro" id="IPR015939">
    <property type="entry name" value="Fum_Rdtase/Succ_DH_flav-like_C"/>
</dbReference>
<keyword evidence="7" id="KW-0285">Flavoprotein</keyword>
<comment type="cofactor">
    <cofactor evidence="1">
        <name>FAD</name>
        <dbReference type="ChEBI" id="CHEBI:57692"/>
    </cofactor>
</comment>
<keyword evidence="9" id="KW-0249">Electron transport</keyword>
<evidence type="ECO:0000313" key="17">
    <source>
        <dbReference type="Proteomes" id="UP001139521"/>
    </source>
</evidence>
<dbReference type="Gene3D" id="3.50.50.60">
    <property type="entry name" value="FAD/NAD(P)-binding domain"/>
    <property type="match status" value="1"/>
</dbReference>
<evidence type="ECO:0000256" key="5">
    <source>
        <dbReference type="ARBA" id="ARBA00022448"/>
    </source>
</evidence>
<evidence type="ECO:0000256" key="7">
    <source>
        <dbReference type="ARBA" id="ARBA00022630"/>
    </source>
</evidence>
<dbReference type="RefSeq" id="WP_249602351.1">
    <property type="nucleotide sequence ID" value="NZ_JAKHSK010000024.1"/>
</dbReference>
<name>A0A9X2CQD8_9FLAO</name>
<reference evidence="16" key="1">
    <citation type="submission" date="2022-01" db="EMBL/GenBank/DDBJ databases">
        <title>Genome sequencing of Zunongwangia sp. M21534 genome.</title>
        <authorList>
            <person name="Chen Y."/>
            <person name="Dong C."/>
            <person name="Shao Z."/>
        </authorList>
    </citation>
    <scope>NUCLEOTIDE SEQUENCE</scope>
    <source>
        <strain evidence="16">MCCC M21534</strain>
    </source>
</reference>
<keyword evidence="5" id="KW-0813">Transport</keyword>
<organism evidence="16 17">
    <name type="scientific">Zunongwangia pacifica</name>
    <dbReference type="NCBI Taxonomy" id="2911062"/>
    <lineage>
        <taxon>Bacteria</taxon>
        <taxon>Pseudomonadati</taxon>
        <taxon>Bacteroidota</taxon>
        <taxon>Flavobacteriia</taxon>
        <taxon>Flavobacteriales</taxon>
        <taxon>Flavobacteriaceae</taxon>
        <taxon>Zunongwangia</taxon>
    </lineage>
</organism>
<evidence type="ECO:0000313" key="16">
    <source>
        <dbReference type="EMBL" id="MCL6219633.1"/>
    </source>
</evidence>
<evidence type="ECO:0000256" key="10">
    <source>
        <dbReference type="ARBA" id="ARBA00023002"/>
    </source>
</evidence>
<comment type="similarity">
    <text evidence="3">Belongs to the FAD-dependent oxidoreductase 2 family. FRD/SDH subfamily.</text>
</comment>
<dbReference type="Pfam" id="PF00890">
    <property type="entry name" value="FAD_binding_2"/>
    <property type="match status" value="1"/>
</dbReference>
<dbReference type="PRINTS" id="PR00411">
    <property type="entry name" value="PNDRDTASEI"/>
</dbReference>
<dbReference type="SUPFAM" id="SSF46977">
    <property type="entry name" value="Succinate dehydrogenase/fumarate reductase flavoprotein C-terminal domain"/>
    <property type="match status" value="1"/>
</dbReference>
<dbReference type="EC" id="1.3.5.1" evidence="4"/>
<feature type="domain" description="FAD-dependent oxidoreductase 2 FAD-binding" evidence="14">
    <location>
        <begin position="36"/>
        <end position="470"/>
    </location>
</feature>
<dbReference type="FunFam" id="1.20.58.100:FF:000003">
    <property type="entry name" value="Succinate dehydrogenase flavoprotein subunit"/>
    <property type="match status" value="1"/>
</dbReference>